<gene>
    <name evidence="8" type="ORF">DFR67_108104</name>
</gene>
<dbReference type="Proteomes" id="UP000247591">
    <property type="component" value="Unassembled WGS sequence"/>
</dbReference>
<evidence type="ECO:0000313" key="9">
    <source>
        <dbReference type="Proteomes" id="UP000247591"/>
    </source>
</evidence>
<evidence type="ECO:0000313" key="8">
    <source>
        <dbReference type="EMBL" id="PYE16353.1"/>
    </source>
</evidence>
<dbReference type="GO" id="GO:0046872">
    <property type="term" value="F:metal ion binding"/>
    <property type="evidence" value="ECO:0007669"/>
    <property type="project" value="UniProtKB-KW"/>
</dbReference>
<evidence type="ECO:0000256" key="4">
    <source>
        <dbReference type="ARBA" id="ARBA00022964"/>
    </source>
</evidence>
<evidence type="ECO:0000256" key="1">
    <source>
        <dbReference type="ARBA" id="ARBA00001954"/>
    </source>
</evidence>
<dbReference type="SUPFAM" id="SSF51197">
    <property type="entry name" value="Clavaminate synthase-like"/>
    <property type="match status" value="1"/>
</dbReference>
<keyword evidence="6" id="KW-0408">Iron</keyword>
<comment type="similarity">
    <text evidence="2">Belongs to the TfdA dioxygenase family.</text>
</comment>
<evidence type="ECO:0000256" key="5">
    <source>
        <dbReference type="ARBA" id="ARBA00023002"/>
    </source>
</evidence>
<dbReference type="GO" id="GO:0051213">
    <property type="term" value="F:dioxygenase activity"/>
    <property type="evidence" value="ECO:0007669"/>
    <property type="project" value="UniProtKB-KW"/>
</dbReference>
<dbReference type="AlphaFoldDB" id="A0A318RNN8"/>
<reference evidence="8 9" key="1">
    <citation type="submission" date="2018-06" db="EMBL/GenBank/DDBJ databases">
        <title>Genomic Encyclopedia of Type Strains, Phase IV (KMG-IV): sequencing the most valuable type-strain genomes for metagenomic binning, comparative biology and taxonomic classification.</title>
        <authorList>
            <person name="Goeker M."/>
        </authorList>
    </citation>
    <scope>NUCLEOTIDE SEQUENCE [LARGE SCALE GENOMIC DNA]</scope>
    <source>
        <strain evidence="8 9">DSM 45521</strain>
    </source>
</reference>
<dbReference type="EMBL" id="QJSP01000008">
    <property type="protein sequence ID" value="PYE16353.1"/>
    <property type="molecule type" value="Genomic_DNA"/>
</dbReference>
<feature type="domain" description="TauD/TfdA-like" evidence="7">
    <location>
        <begin position="5"/>
        <end position="269"/>
    </location>
</feature>
<keyword evidence="9" id="KW-1185">Reference proteome</keyword>
<protein>
    <submittedName>
        <fullName evidence="8">Alpha-ketoglutarate-dependent taurine dioxygenase</fullName>
    </submittedName>
</protein>
<dbReference type="Gene3D" id="3.60.130.10">
    <property type="entry name" value="Clavaminate synthase-like"/>
    <property type="match status" value="1"/>
</dbReference>
<keyword evidence="4 8" id="KW-0223">Dioxygenase</keyword>
<dbReference type="PANTHER" id="PTHR43779">
    <property type="entry name" value="DIOXYGENASE RV0097-RELATED"/>
    <property type="match status" value="1"/>
</dbReference>
<dbReference type="OrthoDB" id="581608at2"/>
<dbReference type="InterPro" id="IPR042098">
    <property type="entry name" value="TauD-like_sf"/>
</dbReference>
<keyword evidence="5" id="KW-0560">Oxidoreductase</keyword>
<comment type="caution">
    <text evidence="8">The sequence shown here is derived from an EMBL/GenBank/DDBJ whole genome shotgun (WGS) entry which is preliminary data.</text>
</comment>
<proteinExistence type="inferred from homology"/>
<evidence type="ECO:0000256" key="2">
    <source>
        <dbReference type="ARBA" id="ARBA00005896"/>
    </source>
</evidence>
<keyword evidence="3" id="KW-0479">Metal-binding</keyword>
<evidence type="ECO:0000256" key="3">
    <source>
        <dbReference type="ARBA" id="ARBA00022723"/>
    </source>
</evidence>
<dbReference type="Pfam" id="PF02668">
    <property type="entry name" value="TauD"/>
    <property type="match status" value="1"/>
</dbReference>
<dbReference type="PANTHER" id="PTHR43779:SF3">
    <property type="entry name" value="(3R)-3-[(CARBOXYMETHYL)AMINO]FATTY ACID OXYGENASE_DECARBOXYLASE"/>
    <property type="match status" value="1"/>
</dbReference>
<organism evidence="8 9">
    <name type="scientific">Williamsia limnetica</name>
    <dbReference type="NCBI Taxonomy" id="882452"/>
    <lineage>
        <taxon>Bacteria</taxon>
        <taxon>Bacillati</taxon>
        <taxon>Actinomycetota</taxon>
        <taxon>Actinomycetes</taxon>
        <taxon>Mycobacteriales</taxon>
        <taxon>Nocardiaceae</taxon>
        <taxon>Williamsia</taxon>
    </lineage>
</organism>
<evidence type="ECO:0000259" key="7">
    <source>
        <dbReference type="Pfam" id="PF02668"/>
    </source>
</evidence>
<name>A0A318RNN8_WILLI</name>
<sequence length="277" mass="29791">MFDAITPITPAIGIEVTGVSGESLANPDAAAWCRTALDDHGVVLFRECHIGDDALVSLSRLLGEVVIAPVGGQQSHPEISAISLDPAKTVLAAYNSGTFHWHIDGATDAIPQKATLLTALEVSTEGGDTEFANTYAAYEALSADEKAEIDGLQVVHSFATAQRLANPDPTDKQMAAWARVPSRTHPLVWTRRSGRKSLLIGATAGEVVGMSASEGRALLDRLLEWSTGPQFALRQHWRRGDLVIWDNTGMLHRAIPYTPSSPRLMHRTTLLGEEVVA</sequence>
<comment type="cofactor">
    <cofactor evidence="1">
        <name>Fe(2+)</name>
        <dbReference type="ChEBI" id="CHEBI:29033"/>
    </cofactor>
</comment>
<dbReference type="RefSeq" id="WP_110470228.1">
    <property type="nucleotide sequence ID" value="NZ_QJSP01000008.1"/>
</dbReference>
<dbReference type="InterPro" id="IPR051178">
    <property type="entry name" value="TfdA_dioxygenase"/>
</dbReference>
<accession>A0A318RNN8</accession>
<evidence type="ECO:0000256" key="6">
    <source>
        <dbReference type="ARBA" id="ARBA00023004"/>
    </source>
</evidence>
<dbReference type="InterPro" id="IPR003819">
    <property type="entry name" value="TauD/TfdA-like"/>
</dbReference>